<dbReference type="EMBL" id="JADGJD010000468">
    <property type="protein sequence ID" value="KAJ3050823.1"/>
    <property type="molecule type" value="Genomic_DNA"/>
</dbReference>
<keyword evidence="4" id="KW-1185">Reference proteome</keyword>
<evidence type="ECO:0000313" key="4">
    <source>
        <dbReference type="Proteomes" id="UP001212841"/>
    </source>
</evidence>
<dbReference type="SUPFAM" id="SSF48403">
    <property type="entry name" value="Ankyrin repeat"/>
    <property type="match status" value="1"/>
</dbReference>
<evidence type="ECO:0000256" key="1">
    <source>
        <dbReference type="ARBA" id="ARBA00022737"/>
    </source>
</evidence>
<keyword evidence="1" id="KW-0677">Repeat</keyword>
<accession>A0AAD5X1U8</accession>
<proteinExistence type="predicted"/>
<dbReference type="Pfam" id="PF12796">
    <property type="entry name" value="Ank_2"/>
    <property type="match status" value="1"/>
</dbReference>
<dbReference type="PANTHER" id="PTHR24123:SF141">
    <property type="entry name" value="ANKYRIN 2, ISOFORM U"/>
    <property type="match status" value="1"/>
</dbReference>
<dbReference type="InterPro" id="IPR051165">
    <property type="entry name" value="Multifunctional_ANK_Repeat"/>
</dbReference>
<evidence type="ECO:0000256" key="2">
    <source>
        <dbReference type="ARBA" id="ARBA00023043"/>
    </source>
</evidence>
<sequence length="513" mass="57300">MSYSTTTSYLDYDTLRIIAFYCTTQTAVRLRSSNRLLHKTISPTDFASVALYEDLYPYSPDFSAPNDATFHCGLGKLITKGAPEYLAIPYVALLVKWRYLHPQSYRERRIGFYPYSGHLREKLAAHAIKNNQSSLLRTICETLPPKDYISIAHRIIYNAAVNHHNEVLEIISPLARPDHDLILVMIRGAAESNNIEAVKCCMRNPSYLMYLHFLQLSEVYCKSPEIAAMIAKVTIHDHWWLRAFKAVVPPFGKTGQRGSPAEFREAWEAQLPYLDFLFNTLHPIPPSTMGKCLDIALRTAPVSVVRLFLRKGGGDAMGARIHLAVLYNTADVVKLVVDCVTDCDEASQLHYYAASRGDMEILGYVLELYENRAWGGSEVPVRIAAGKGHVDIVRRLLEVGFRLDGKALLAAVRGGHLEMVRYLLDCATDIIDVETVTRALRISIEKGYEDIAAFLLSKKPMPELDAKSTFTLAARLSSVQPLSRFLAAGADIHIHDDEPLYAAAGVGRADVVE</sequence>
<keyword evidence="2" id="KW-0040">ANK repeat</keyword>
<dbReference type="Proteomes" id="UP001212841">
    <property type="component" value="Unassembled WGS sequence"/>
</dbReference>
<organism evidence="3 4">
    <name type="scientific">Rhizophlyctis rosea</name>
    <dbReference type="NCBI Taxonomy" id="64517"/>
    <lineage>
        <taxon>Eukaryota</taxon>
        <taxon>Fungi</taxon>
        <taxon>Fungi incertae sedis</taxon>
        <taxon>Chytridiomycota</taxon>
        <taxon>Chytridiomycota incertae sedis</taxon>
        <taxon>Chytridiomycetes</taxon>
        <taxon>Rhizophlyctidales</taxon>
        <taxon>Rhizophlyctidaceae</taxon>
        <taxon>Rhizophlyctis</taxon>
    </lineage>
</organism>
<evidence type="ECO:0000313" key="3">
    <source>
        <dbReference type="EMBL" id="KAJ3050823.1"/>
    </source>
</evidence>
<dbReference type="AlphaFoldDB" id="A0AAD5X1U8"/>
<dbReference type="Gene3D" id="1.25.40.20">
    <property type="entry name" value="Ankyrin repeat-containing domain"/>
    <property type="match status" value="1"/>
</dbReference>
<dbReference type="PANTHER" id="PTHR24123">
    <property type="entry name" value="ANKYRIN REPEAT-CONTAINING"/>
    <property type="match status" value="1"/>
</dbReference>
<gene>
    <name evidence="3" type="ORF">HK097_008186</name>
</gene>
<name>A0AAD5X1U8_9FUNG</name>
<comment type="caution">
    <text evidence="3">The sequence shown here is derived from an EMBL/GenBank/DDBJ whole genome shotgun (WGS) entry which is preliminary data.</text>
</comment>
<evidence type="ECO:0008006" key="5">
    <source>
        <dbReference type="Google" id="ProtNLM"/>
    </source>
</evidence>
<protein>
    <recommendedName>
        <fullName evidence="5">Ankyrin</fullName>
    </recommendedName>
</protein>
<reference evidence="3" key="1">
    <citation type="submission" date="2020-05" db="EMBL/GenBank/DDBJ databases">
        <title>Phylogenomic resolution of chytrid fungi.</title>
        <authorList>
            <person name="Stajich J.E."/>
            <person name="Amses K."/>
            <person name="Simmons R."/>
            <person name="Seto K."/>
            <person name="Myers J."/>
            <person name="Bonds A."/>
            <person name="Quandt C.A."/>
            <person name="Barry K."/>
            <person name="Liu P."/>
            <person name="Grigoriev I."/>
            <person name="Longcore J.E."/>
            <person name="James T.Y."/>
        </authorList>
    </citation>
    <scope>NUCLEOTIDE SEQUENCE</scope>
    <source>
        <strain evidence="3">JEL0318</strain>
    </source>
</reference>
<dbReference type="InterPro" id="IPR036770">
    <property type="entry name" value="Ankyrin_rpt-contain_sf"/>
</dbReference>
<dbReference type="InterPro" id="IPR002110">
    <property type="entry name" value="Ankyrin_rpt"/>
</dbReference>